<evidence type="ECO:0000313" key="2">
    <source>
        <dbReference type="EMBL" id="CRY96376.1"/>
    </source>
</evidence>
<evidence type="ECO:0000259" key="1">
    <source>
        <dbReference type="Pfam" id="PF01051"/>
    </source>
</evidence>
<dbReference type="Pfam" id="PF21205">
    <property type="entry name" value="Rep3_C"/>
    <property type="match status" value="1"/>
</dbReference>
<geneLocation type="plasmid" evidence="2">
    <name>pRGFK1071</name>
</geneLocation>
<dbReference type="SUPFAM" id="SSF46785">
    <property type="entry name" value="Winged helix' DNA-binding domain"/>
    <property type="match status" value="1"/>
</dbReference>
<protein>
    <recommendedName>
        <fullName evidence="1">Initiator Rep protein WH1 domain-containing protein</fullName>
    </recommendedName>
</protein>
<name>A0A0H5Q2X3_9ZZZZ</name>
<dbReference type="EMBL" id="LN853652">
    <property type="protein sequence ID" value="CRY96376.1"/>
    <property type="molecule type" value="Genomic_DNA"/>
</dbReference>
<keyword evidence="2" id="KW-0614">Plasmid</keyword>
<dbReference type="Pfam" id="PF01051">
    <property type="entry name" value="Rep3_N"/>
    <property type="match status" value="1"/>
</dbReference>
<reference evidence="2" key="2">
    <citation type="submission" date="2015-07" db="EMBL/GenBank/DDBJ databases">
        <title>Plasmids, circular viruses and viroids from rat gut.</title>
        <authorList>
            <person name="Jorgensen T.J."/>
            <person name="Hansen M.A."/>
            <person name="Xu Z."/>
            <person name="Tabak M.A."/>
            <person name="Sorensen S.J."/>
            <person name="Hansen L.H."/>
        </authorList>
    </citation>
    <scope>NUCLEOTIDE SEQUENCE</scope>
    <source>
        <plasmid evidence="2">pRGFK1071</plasmid>
    </source>
</reference>
<organism evidence="2">
    <name type="scientific">uncultured prokaryote</name>
    <dbReference type="NCBI Taxonomy" id="198431"/>
    <lineage>
        <taxon>unclassified sequences</taxon>
        <taxon>environmental samples</taxon>
    </lineage>
</organism>
<dbReference type="GO" id="GO:0006270">
    <property type="term" value="P:DNA replication initiation"/>
    <property type="evidence" value="ECO:0007669"/>
    <property type="project" value="InterPro"/>
</dbReference>
<dbReference type="InterPro" id="IPR000525">
    <property type="entry name" value="Initiator_Rep_WH1"/>
</dbReference>
<reference evidence="2" key="1">
    <citation type="submission" date="2015-06" db="EMBL/GenBank/DDBJ databases">
        <authorList>
            <person name="Joergensen T."/>
        </authorList>
    </citation>
    <scope>NUCLEOTIDE SEQUENCE</scope>
    <source>
        <plasmid evidence="2">pRGFK1071</plasmid>
    </source>
</reference>
<dbReference type="GO" id="GO:0003887">
    <property type="term" value="F:DNA-directed DNA polymerase activity"/>
    <property type="evidence" value="ECO:0007669"/>
    <property type="project" value="InterPro"/>
</dbReference>
<feature type="domain" description="Initiator Rep protein WH1" evidence="1">
    <location>
        <begin position="34"/>
        <end position="166"/>
    </location>
</feature>
<dbReference type="InterPro" id="IPR036388">
    <property type="entry name" value="WH-like_DNA-bd_sf"/>
</dbReference>
<dbReference type="InterPro" id="IPR036390">
    <property type="entry name" value="WH_DNA-bd_sf"/>
</dbReference>
<dbReference type="AlphaFoldDB" id="A0A0H5Q2X3"/>
<dbReference type="Gene3D" id="1.10.10.10">
    <property type="entry name" value="Winged helix-like DNA-binding domain superfamily/Winged helix DNA-binding domain"/>
    <property type="match status" value="1"/>
</dbReference>
<accession>A0A0H5Q2X3</accession>
<sequence length="337" mass="38052">MGKTLQVAADRAYDQSKTVLPAEVARGVYMRNAPSLRALKLMHLMISTAGGRMAQDVRHEMRLSDIRRIEGMAHHDRESLKPLFEELRAAVLTYDDPQAMRYTIGGLLDQAVVDYRHELSGDVLVSWFFGRMFRDMAERSNHWAILDRQTVFHLGSKYSVLLFQHIASLAGMDRIDAKTFTIPELRTLLAVPEGKLERFADLNRRALQQAIAEINQLSRLTLTATPRKIGRTVASIEIAWTVKEDPTPAKRELSVSKVGRKARRDGTAETLAPEFPETGGIAYSPHWRDLKRTAGCTMDDSLIATNFRRFLKERGIARNAANIEKLFSDFCAKVGRV</sequence>
<proteinExistence type="predicted"/>